<evidence type="ECO:0000256" key="1">
    <source>
        <dbReference type="SAM" id="SignalP"/>
    </source>
</evidence>
<keyword evidence="3" id="KW-1185">Reference proteome</keyword>
<accession>A0ABU3BMN9</accession>
<feature type="chain" id="PRO_5046667867" description="Porin" evidence="1">
    <location>
        <begin position="21"/>
        <end position="360"/>
    </location>
</feature>
<dbReference type="RefSeq" id="WP_311661736.1">
    <property type="nucleotide sequence ID" value="NZ_JAVRHT010000003.1"/>
</dbReference>
<evidence type="ECO:0000313" key="3">
    <source>
        <dbReference type="Proteomes" id="UP001267426"/>
    </source>
</evidence>
<name>A0ABU3BMN9_9BACT</name>
<dbReference type="EMBL" id="JAVRHT010000003">
    <property type="protein sequence ID" value="MDT0630548.1"/>
    <property type="molecule type" value="Genomic_DNA"/>
</dbReference>
<dbReference type="InterPro" id="IPR023614">
    <property type="entry name" value="Porin_dom_sf"/>
</dbReference>
<sequence length="360" mass="37111">MRFSAAAALVVLLAAPPASAQRAPLAPDFDLVVSGGIQPRVSVGVEDAEGDDEVRYGAGIRRARLQVRVLYRDLAGVEYDVDGGAGRVQSVDLFAFVALAEGVQARAGYFPVAQPRGGILTPYFLIDAVDRAVVAERWLAGTVGGDGRDLGVDVTVARGRTLATLTVHNGAGTLNPAAGNVREGISNPDVAGGPETSGLAVSAAASHQVGGGVEVGAFAGLNAAGPERTDRGAGGRSYTTGGAHLYWGAVPGNQPVRLKLDALALRYADDGRGGQSAVGLSALGAVRVLDHGEAFARAERFWADTDADADDYLTAGLSYSPSGALRGPYHRARLTLAYQYRDGAVLPDAHLVILQGQLAF</sequence>
<gene>
    <name evidence="2" type="ORF">RM540_02205</name>
</gene>
<evidence type="ECO:0008006" key="4">
    <source>
        <dbReference type="Google" id="ProtNLM"/>
    </source>
</evidence>
<organism evidence="2 3">
    <name type="scientific">Rubrivirga litoralis</name>
    <dbReference type="NCBI Taxonomy" id="3075598"/>
    <lineage>
        <taxon>Bacteria</taxon>
        <taxon>Pseudomonadati</taxon>
        <taxon>Rhodothermota</taxon>
        <taxon>Rhodothermia</taxon>
        <taxon>Rhodothermales</taxon>
        <taxon>Rubricoccaceae</taxon>
        <taxon>Rubrivirga</taxon>
    </lineage>
</organism>
<protein>
    <recommendedName>
        <fullName evidence="4">Porin</fullName>
    </recommendedName>
</protein>
<evidence type="ECO:0000313" key="2">
    <source>
        <dbReference type="EMBL" id="MDT0630548.1"/>
    </source>
</evidence>
<reference evidence="2 3" key="1">
    <citation type="submission" date="2023-09" db="EMBL/GenBank/DDBJ databases">
        <authorList>
            <person name="Rey-Velasco X."/>
        </authorList>
    </citation>
    <scope>NUCLEOTIDE SEQUENCE [LARGE SCALE GENOMIC DNA]</scope>
    <source>
        <strain evidence="2 3">F394</strain>
    </source>
</reference>
<feature type="signal peptide" evidence="1">
    <location>
        <begin position="1"/>
        <end position="20"/>
    </location>
</feature>
<proteinExistence type="predicted"/>
<dbReference type="Proteomes" id="UP001267426">
    <property type="component" value="Unassembled WGS sequence"/>
</dbReference>
<dbReference type="Gene3D" id="2.40.160.10">
    <property type="entry name" value="Porin"/>
    <property type="match status" value="1"/>
</dbReference>
<comment type="caution">
    <text evidence="2">The sequence shown here is derived from an EMBL/GenBank/DDBJ whole genome shotgun (WGS) entry which is preliminary data.</text>
</comment>
<keyword evidence="1" id="KW-0732">Signal</keyword>